<gene>
    <name evidence="2" type="ORF">ACE1CA_16005</name>
</gene>
<reference evidence="2 3" key="1">
    <citation type="submission" date="2024-09" db="EMBL/GenBank/DDBJ databases">
        <title>Floridaenema gen nov. (Aerosakkonemataceae, Aerosakkonematales ord. nov., Cyanobacteria) from benthic tropical and subtropical fresh waters, with the description of four new species.</title>
        <authorList>
            <person name="Moretto J.A."/>
            <person name="Berthold D.E."/>
            <person name="Lefler F.W."/>
            <person name="Huang I.-S."/>
            <person name="Laughinghouse H. IV."/>
        </authorList>
    </citation>
    <scope>NUCLEOTIDE SEQUENCE [LARGE SCALE GENOMIC DNA]</scope>
    <source>
        <strain evidence="2 3">BLCC-F167</strain>
    </source>
</reference>
<sequence>MNSAASSLPNLTGKSKTEAITILNVQGFQFKSSTSGGYETFEHPDGSIIHIRPSGEIVRTGPKILASSDK</sequence>
<dbReference type="Proteomes" id="UP001576780">
    <property type="component" value="Unassembled WGS sequence"/>
</dbReference>
<feature type="domain" description="PASTA" evidence="1">
    <location>
        <begin position="8"/>
        <end position="64"/>
    </location>
</feature>
<comment type="caution">
    <text evidence="2">The sequence shown here is derived from an EMBL/GenBank/DDBJ whole genome shotgun (WGS) entry which is preliminary data.</text>
</comment>
<keyword evidence="3" id="KW-1185">Reference proteome</keyword>
<evidence type="ECO:0000259" key="1">
    <source>
        <dbReference type="Pfam" id="PF03793"/>
    </source>
</evidence>
<accession>A0ABV4WM58</accession>
<organism evidence="2 3">
    <name type="scientific">Floridaenema evergladense BLCC-F167</name>
    <dbReference type="NCBI Taxonomy" id="3153639"/>
    <lineage>
        <taxon>Bacteria</taxon>
        <taxon>Bacillati</taxon>
        <taxon>Cyanobacteriota</taxon>
        <taxon>Cyanophyceae</taxon>
        <taxon>Oscillatoriophycideae</taxon>
        <taxon>Aerosakkonematales</taxon>
        <taxon>Aerosakkonemataceae</taxon>
        <taxon>Floridanema</taxon>
        <taxon>Floridanema evergladense</taxon>
    </lineage>
</organism>
<protein>
    <submittedName>
        <fullName evidence="2">PASTA domain-containing protein</fullName>
    </submittedName>
</protein>
<name>A0ABV4WM58_9CYAN</name>
<evidence type="ECO:0000313" key="2">
    <source>
        <dbReference type="EMBL" id="MFB2836036.1"/>
    </source>
</evidence>
<dbReference type="InterPro" id="IPR005543">
    <property type="entry name" value="PASTA_dom"/>
</dbReference>
<evidence type="ECO:0000313" key="3">
    <source>
        <dbReference type="Proteomes" id="UP001576780"/>
    </source>
</evidence>
<dbReference type="EMBL" id="JBHFNT010000137">
    <property type="protein sequence ID" value="MFB2836036.1"/>
    <property type="molecule type" value="Genomic_DNA"/>
</dbReference>
<proteinExistence type="predicted"/>
<dbReference type="Pfam" id="PF03793">
    <property type="entry name" value="PASTA"/>
    <property type="match status" value="1"/>
</dbReference>
<dbReference type="RefSeq" id="WP_413278430.1">
    <property type="nucleotide sequence ID" value="NZ_JBHFNT010000137.1"/>
</dbReference>
<dbReference type="Gene3D" id="3.30.10.20">
    <property type="match status" value="1"/>
</dbReference>